<organism evidence="2 3">
    <name type="scientific">Salinicoccus bachuensis</name>
    <dbReference type="NCBI Taxonomy" id="3136731"/>
    <lineage>
        <taxon>Bacteria</taxon>
        <taxon>Bacillati</taxon>
        <taxon>Bacillota</taxon>
        <taxon>Bacilli</taxon>
        <taxon>Bacillales</taxon>
        <taxon>Staphylococcaceae</taxon>
        <taxon>Salinicoccus</taxon>
    </lineage>
</organism>
<evidence type="ECO:0000313" key="3">
    <source>
        <dbReference type="Proteomes" id="UP001455384"/>
    </source>
</evidence>
<proteinExistence type="predicted"/>
<keyword evidence="3" id="KW-1185">Reference proteome</keyword>
<dbReference type="RefSeq" id="WP_373446010.1">
    <property type="nucleotide sequence ID" value="NZ_CP138333.2"/>
</dbReference>
<gene>
    <name evidence="2" type="ORF">RQP18_08955</name>
</gene>
<dbReference type="EMBL" id="CP138333">
    <property type="protein sequence ID" value="WZX28782.2"/>
    <property type="molecule type" value="Genomic_DNA"/>
</dbReference>
<accession>A0ABZ3CFX2</accession>
<feature type="compositionally biased region" description="Basic and acidic residues" evidence="1">
    <location>
        <begin position="47"/>
        <end position="64"/>
    </location>
</feature>
<reference evidence="3" key="1">
    <citation type="submission" date="2023-10" db="EMBL/GenBank/DDBJ databases">
        <title>Genome analysis and identification of Salinococcus sp. Bachu38 nov., a PGPR from the rhizosphere of Tamarix.</title>
        <authorList>
            <person name="Liang Z."/>
            <person name="Zhang X."/>
            <person name="Jia J."/>
            <person name="Chen X."/>
            <person name="Wang Y."/>
            <person name="Wang Q."/>
            <person name="Wang R."/>
        </authorList>
    </citation>
    <scope>NUCLEOTIDE SEQUENCE [LARGE SCALE GENOMIC DNA]</scope>
    <source>
        <strain evidence="3">Bachu38</strain>
    </source>
</reference>
<evidence type="ECO:0008006" key="4">
    <source>
        <dbReference type="Google" id="ProtNLM"/>
    </source>
</evidence>
<evidence type="ECO:0000313" key="2">
    <source>
        <dbReference type="EMBL" id="WZX28782.2"/>
    </source>
</evidence>
<name>A0ABZ3CFX2_9STAP</name>
<feature type="compositionally biased region" description="Basic and acidic residues" evidence="1">
    <location>
        <begin position="1"/>
        <end position="18"/>
    </location>
</feature>
<dbReference type="Proteomes" id="UP001455384">
    <property type="component" value="Chromosome"/>
</dbReference>
<feature type="region of interest" description="Disordered" evidence="1">
    <location>
        <begin position="1"/>
        <end position="64"/>
    </location>
</feature>
<protein>
    <recommendedName>
        <fullName evidence="4">DUF4025 domain-containing protein</fullName>
    </recommendedName>
</protein>
<evidence type="ECO:0000256" key="1">
    <source>
        <dbReference type="SAM" id="MobiDB-lite"/>
    </source>
</evidence>
<feature type="compositionally biased region" description="Basic and acidic residues" evidence="1">
    <location>
        <begin position="28"/>
        <end position="37"/>
    </location>
</feature>
<sequence>MMTMDKRGSQNVDVDRMINEGGGGFLHYFDDEHHEIETPQPDDTDDAVSHPEENEASPEYKEAG</sequence>